<dbReference type="PROSITE" id="PS00728">
    <property type="entry name" value="AP_NUCLEASE_F1_3"/>
    <property type="match status" value="1"/>
</dbReference>
<dbReference type="SUPFAM" id="SSF51182">
    <property type="entry name" value="RmlC-like cupins"/>
    <property type="match status" value="1"/>
</dbReference>
<dbReference type="Pfam" id="PF03372">
    <property type="entry name" value="Exo_endo_phos"/>
    <property type="match status" value="1"/>
</dbReference>
<dbReference type="InterPro" id="IPR020847">
    <property type="entry name" value="AP_endonuclease_F1_BS"/>
</dbReference>
<dbReference type="InterPro" id="IPR004808">
    <property type="entry name" value="AP_endonuc_1"/>
</dbReference>
<dbReference type="SUPFAM" id="SSF56219">
    <property type="entry name" value="DNase I-like"/>
    <property type="match status" value="1"/>
</dbReference>
<dbReference type="InterPro" id="IPR047121">
    <property type="entry name" value="YjiB-like"/>
</dbReference>
<dbReference type="KEGG" id="sclo:SCLO_2002920"/>
<feature type="binding site" evidence="6">
    <location>
        <position position="7"/>
    </location>
    <ligand>
        <name>Mg(2+)</name>
        <dbReference type="ChEBI" id="CHEBI:18420"/>
        <label>1</label>
    </ligand>
</feature>
<dbReference type="GO" id="GO:0004519">
    <property type="term" value="F:endonuclease activity"/>
    <property type="evidence" value="ECO:0007669"/>
    <property type="project" value="InterPro"/>
</dbReference>
<feature type="domain" description="Endonuclease/exonuclease/phosphatase" evidence="9">
    <location>
        <begin position="4"/>
        <end position="230"/>
    </location>
</feature>
<dbReference type="InterPro" id="IPR037493">
    <property type="entry name" value="ExoIII-like"/>
</dbReference>
<dbReference type="NCBIfam" id="TIGR00195">
    <property type="entry name" value="exoDNase_III"/>
    <property type="match status" value="1"/>
</dbReference>
<comment type="cofactor">
    <cofactor evidence="6">
        <name>Mg(2+)</name>
        <dbReference type="ChEBI" id="CHEBI:18420"/>
    </cofactor>
    <cofactor evidence="6">
        <name>Mn(2+)</name>
        <dbReference type="ChEBI" id="CHEBI:29035"/>
    </cofactor>
    <text evidence="6">Probably binds two magnesium or manganese ions per subunit.</text>
</comment>
<evidence type="ECO:0000256" key="8">
    <source>
        <dbReference type="SAM" id="MobiDB-lite"/>
    </source>
</evidence>
<feature type="site" description="Important for catalytic activity" evidence="7">
    <location>
        <position position="218"/>
    </location>
</feature>
<evidence type="ECO:0000256" key="5">
    <source>
        <dbReference type="ARBA" id="ARBA00022842"/>
    </source>
</evidence>
<comment type="similarity">
    <text evidence="2">Belongs to the DNA repair enzymes AP/ExoA family.</text>
</comment>
<evidence type="ECO:0000256" key="3">
    <source>
        <dbReference type="ARBA" id="ARBA00022723"/>
    </source>
</evidence>
<sequence>MKIATYNVNGVNGRLPVLLRWLEEAQPDVVCLQELKAPQERFPEQSIRDLGYDAIWHGQKSWNGVALLSRVGEIHETRRGLPGDPDDSHSRYIEAAVNGILIGGLYLPNGNPRPGPKFDYKLRWFERLIEHAKGLLDSGLPVMLAGDFNVMPTDLDVYKPERWLDDALFAPEVKAAYFRLLDQGWTDALRTLHPGEVIYTFWDYFRNAYARNAGLRIDHLLLSPALADRLVDAQGRRARARVGEDQRPCPGVDRTFGQAETSPQGGSAGDGMMETEQFILHQKDWVPNNERLTVLVYRSAVKAEGKEAAKQFERLFTDHGWPPQWRDTVYGYHHYHSTAHEALGVATGFGTLLLGGPGGREFEVRAGDAVVLPVGTGHRRLEVSDDFMVVGAYPQGQDWDICREAPSDEARQRMRALPVPAEDPILGKDGPLRQSWKA</sequence>
<dbReference type="Proteomes" id="UP000218272">
    <property type="component" value="Plasmid pSCLO_2"/>
</dbReference>
<dbReference type="InterPro" id="IPR014710">
    <property type="entry name" value="RmlC-like_jellyroll"/>
</dbReference>
<feature type="region of interest" description="Disordered" evidence="8">
    <location>
        <begin position="410"/>
        <end position="438"/>
    </location>
</feature>
<comment type="cofactor">
    <cofactor evidence="1">
        <name>Mn(2+)</name>
        <dbReference type="ChEBI" id="CHEBI:29035"/>
    </cofactor>
</comment>
<dbReference type="PROSITE" id="PS51435">
    <property type="entry name" value="AP_NUCLEASE_F1_4"/>
    <property type="match status" value="1"/>
</dbReference>
<keyword evidence="4" id="KW-0378">Hydrolase</keyword>
<feature type="binding site" evidence="6">
    <location>
        <position position="34"/>
    </location>
    <ligand>
        <name>Mg(2+)</name>
        <dbReference type="ChEBI" id="CHEBI:18420"/>
        <label>1</label>
    </ligand>
</feature>
<evidence type="ECO:0000256" key="6">
    <source>
        <dbReference type="PIRSR" id="PIRSR604808-2"/>
    </source>
</evidence>
<feature type="region of interest" description="Disordered" evidence="8">
    <location>
        <begin position="239"/>
        <end position="269"/>
    </location>
</feature>
<evidence type="ECO:0000256" key="1">
    <source>
        <dbReference type="ARBA" id="ARBA00001936"/>
    </source>
</evidence>
<dbReference type="PANTHER" id="PTHR43250:SF1">
    <property type="entry name" value="EXODEOXYRIBONUCLEASE III"/>
    <property type="match status" value="1"/>
</dbReference>
<protein>
    <submittedName>
        <fullName evidence="10">Exodeoxyribonuclease III</fullName>
    </submittedName>
</protein>
<dbReference type="CDD" id="cd02219">
    <property type="entry name" value="cupin_YjlB-like"/>
    <property type="match status" value="1"/>
</dbReference>
<geneLocation type="plasmid" evidence="11">
    <name>psclo_2 dna</name>
</geneLocation>
<feature type="binding site" evidence="6">
    <location>
        <position position="147"/>
    </location>
    <ligand>
        <name>Mg(2+)</name>
        <dbReference type="ChEBI" id="CHEBI:18420"/>
        <label>1</label>
    </ligand>
</feature>
<dbReference type="InterPro" id="IPR020848">
    <property type="entry name" value="AP_endonuclease_F1_CS"/>
</dbReference>
<dbReference type="CDD" id="cd09086">
    <property type="entry name" value="ExoIII-like_AP-endo"/>
    <property type="match status" value="1"/>
</dbReference>
<organism evidence="10 11">
    <name type="scientific">Sphingobium cloacae</name>
    <dbReference type="NCBI Taxonomy" id="120107"/>
    <lineage>
        <taxon>Bacteria</taxon>
        <taxon>Pseudomonadati</taxon>
        <taxon>Pseudomonadota</taxon>
        <taxon>Alphaproteobacteria</taxon>
        <taxon>Sphingomonadales</taxon>
        <taxon>Sphingomonadaceae</taxon>
        <taxon>Sphingobium</taxon>
    </lineage>
</organism>
<evidence type="ECO:0000256" key="2">
    <source>
        <dbReference type="ARBA" id="ARBA00007092"/>
    </source>
</evidence>
<keyword evidence="3 6" id="KW-0479">Metal-binding</keyword>
<proteinExistence type="inferred from homology"/>
<dbReference type="EMBL" id="AP017656">
    <property type="protein sequence ID" value="BAV66625.1"/>
    <property type="molecule type" value="Genomic_DNA"/>
</dbReference>
<evidence type="ECO:0000256" key="7">
    <source>
        <dbReference type="PIRSR" id="PIRSR604808-3"/>
    </source>
</evidence>
<evidence type="ECO:0000256" key="4">
    <source>
        <dbReference type="ARBA" id="ARBA00022801"/>
    </source>
</evidence>
<accession>A0A1E1F7Y4</accession>
<dbReference type="Gene3D" id="3.60.10.10">
    <property type="entry name" value="Endonuclease/exonuclease/phosphatase"/>
    <property type="match status" value="1"/>
</dbReference>
<evidence type="ECO:0000259" key="9">
    <source>
        <dbReference type="Pfam" id="PF03372"/>
    </source>
</evidence>
<dbReference type="InterPro" id="IPR011051">
    <property type="entry name" value="RmlC_Cupin_sf"/>
</dbReference>
<dbReference type="Gene3D" id="2.60.120.10">
    <property type="entry name" value="Jelly Rolls"/>
    <property type="match status" value="1"/>
</dbReference>
<dbReference type="GO" id="GO:0006281">
    <property type="term" value="P:DNA repair"/>
    <property type="evidence" value="ECO:0007669"/>
    <property type="project" value="InterPro"/>
</dbReference>
<dbReference type="PANTHER" id="PTHR43250">
    <property type="entry name" value="EXODEOXYRIBONUCLEASE III"/>
    <property type="match status" value="1"/>
</dbReference>
<gene>
    <name evidence="10" type="ORF">SCLO_2002920</name>
</gene>
<evidence type="ECO:0000313" key="11">
    <source>
        <dbReference type="Proteomes" id="UP000218272"/>
    </source>
</evidence>
<keyword evidence="5 6" id="KW-0460">Magnesium</keyword>
<dbReference type="GO" id="GO:0046872">
    <property type="term" value="F:metal ion binding"/>
    <property type="evidence" value="ECO:0007669"/>
    <property type="project" value="UniProtKB-KW"/>
</dbReference>
<reference evidence="10 11" key="1">
    <citation type="submission" date="2016-10" db="EMBL/GenBank/DDBJ databases">
        <title>Complete Genome Sequence of the Nonylphenol-Degrading Bacterium Sphingobium cloacae JCM 10874T.</title>
        <authorList>
            <person name="Ootsuka M."/>
            <person name="Nishizawa T."/>
            <person name="Ohta H."/>
        </authorList>
    </citation>
    <scope>NUCLEOTIDE SEQUENCE [LARGE SCALE GENOMIC DNA]</scope>
    <source>
        <strain evidence="10 11">JCM 10874</strain>
        <plasmid evidence="11">psclo_2 dna</plasmid>
    </source>
</reference>
<dbReference type="AlphaFoldDB" id="A0A1E1F7Y4"/>
<keyword evidence="6" id="KW-0464">Manganese</keyword>
<evidence type="ECO:0000313" key="10">
    <source>
        <dbReference type="EMBL" id="BAV66625.1"/>
    </source>
</evidence>
<dbReference type="InterPro" id="IPR005135">
    <property type="entry name" value="Endo/exonuclease/phosphatase"/>
</dbReference>
<dbReference type="NCBIfam" id="TIGR00633">
    <property type="entry name" value="xth"/>
    <property type="match status" value="1"/>
</dbReference>
<feature type="binding site" evidence="6">
    <location>
        <position position="149"/>
    </location>
    <ligand>
        <name>Mg(2+)</name>
        <dbReference type="ChEBI" id="CHEBI:18420"/>
        <label>1</label>
    </ligand>
</feature>
<keyword evidence="11" id="KW-1185">Reference proteome</keyword>
<dbReference type="PROSITE" id="PS00726">
    <property type="entry name" value="AP_NUCLEASE_F1_1"/>
    <property type="match status" value="1"/>
</dbReference>
<dbReference type="GO" id="GO:0003677">
    <property type="term" value="F:DNA binding"/>
    <property type="evidence" value="ECO:0007669"/>
    <property type="project" value="InterPro"/>
</dbReference>
<keyword evidence="10" id="KW-0614">Plasmid</keyword>
<dbReference type="GO" id="GO:0008311">
    <property type="term" value="F:double-stranded DNA 3'-5' DNA exonuclease activity"/>
    <property type="evidence" value="ECO:0007669"/>
    <property type="project" value="InterPro"/>
</dbReference>
<dbReference type="InterPro" id="IPR036691">
    <property type="entry name" value="Endo/exonu/phosph_ase_sf"/>
</dbReference>
<feature type="site" description="Transition state stabilizer" evidence="7">
    <location>
        <position position="149"/>
    </location>
</feature>
<name>A0A1E1F7Y4_9SPHN</name>